<dbReference type="SUPFAM" id="SSF52172">
    <property type="entry name" value="CheY-like"/>
    <property type="match status" value="1"/>
</dbReference>
<dbReference type="GO" id="GO:0005886">
    <property type="term" value="C:plasma membrane"/>
    <property type="evidence" value="ECO:0007669"/>
    <property type="project" value="UniProtKB-SubCell"/>
</dbReference>
<comment type="subcellular location">
    <subcellularLocation>
        <location evidence="2">Cell membrane</location>
        <topology evidence="2">Multi-pass membrane protein</topology>
    </subcellularLocation>
</comment>
<evidence type="ECO:0000256" key="1">
    <source>
        <dbReference type="ARBA" id="ARBA00000085"/>
    </source>
</evidence>
<dbReference type="Pfam" id="PF00072">
    <property type="entry name" value="Response_reg"/>
    <property type="match status" value="1"/>
</dbReference>
<dbReference type="SMART" id="SM00448">
    <property type="entry name" value="REC"/>
    <property type="match status" value="1"/>
</dbReference>
<dbReference type="GO" id="GO:0000155">
    <property type="term" value="F:phosphorelay sensor kinase activity"/>
    <property type="evidence" value="ECO:0007669"/>
    <property type="project" value="InterPro"/>
</dbReference>
<dbReference type="InterPro" id="IPR001610">
    <property type="entry name" value="PAC"/>
</dbReference>
<dbReference type="PROSITE" id="PS50110">
    <property type="entry name" value="RESPONSE_REGULATORY"/>
    <property type="match status" value="1"/>
</dbReference>
<dbReference type="SUPFAM" id="SSF55874">
    <property type="entry name" value="ATPase domain of HSP90 chaperone/DNA topoisomerase II/histidine kinase"/>
    <property type="match status" value="1"/>
</dbReference>
<evidence type="ECO:0000256" key="7">
    <source>
        <dbReference type="ARBA" id="ARBA00022741"/>
    </source>
</evidence>
<dbReference type="SMART" id="SM00388">
    <property type="entry name" value="HisKA"/>
    <property type="match status" value="1"/>
</dbReference>
<evidence type="ECO:0000259" key="17">
    <source>
        <dbReference type="PROSITE" id="PS50113"/>
    </source>
</evidence>
<evidence type="ECO:0000259" key="14">
    <source>
        <dbReference type="PROSITE" id="PS50109"/>
    </source>
</evidence>
<dbReference type="PROSITE" id="PS50894">
    <property type="entry name" value="HPT"/>
    <property type="match status" value="1"/>
</dbReference>
<feature type="modified residue" description="Phosphohistidine" evidence="12">
    <location>
        <position position="1752"/>
    </location>
</feature>
<evidence type="ECO:0000256" key="5">
    <source>
        <dbReference type="ARBA" id="ARBA00022553"/>
    </source>
</evidence>
<dbReference type="SUPFAM" id="SSF47226">
    <property type="entry name" value="Histidine-containing phosphotransfer domain, HPT domain"/>
    <property type="match status" value="1"/>
</dbReference>
<keyword evidence="5 13" id="KW-0597">Phosphoprotein</keyword>
<feature type="domain" description="PAS" evidence="16">
    <location>
        <begin position="379"/>
        <end position="425"/>
    </location>
</feature>
<dbReference type="InterPro" id="IPR036097">
    <property type="entry name" value="HisK_dim/P_sf"/>
</dbReference>
<organism evidence="19 20">
    <name type="scientific">Microscilla marina ATCC 23134</name>
    <dbReference type="NCBI Taxonomy" id="313606"/>
    <lineage>
        <taxon>Bacteria</taxon>
        <taxon>Pseudomonadati</taxon>
        <taxon>Bacteroidota</taxon>
        <taxon>Cytophagia</taxon>
        <taxon>Cytophagales</taxon>
        <taxon>Microscillaceae</taxon>
        <taxon>Microscilla</taxon>
    </lineage>
</organism>
<dbReference type="PRINTS" id="PR00344">
    <property type="entry name" value="BCTRLSENSOR"/>
</dbReference>
<dbReference type="CDD" id="cd00130">
    <property type="entry name" value="PAS"/>
    <property type="match status" value="5"/>
</dbReference>
<dbReference type="Pfam" id="PF08447">
    <property type="entry name" value="PAS_3"/>
    <property type="match status" value="2"/>
</dbReference>
<dbReference type="SMART" id="SM00086">
    <property type="entry name" value="PAC"/>
    <property type="match status" value="6"/>
</dbReference>
<feature type="modified residue" description="4-aspartylphosphate" evidence="13">
    <location>
        <position position="1607"/>
    </location>
</feature>
<evidence type="ECO:0000313" key="20">
    <source>
        <dbReference type="Proteomes" id="UP000004095"/>
    </source>
</evidence>
<protein>
    <recommendedName>
        <fullName evidence="3">histidine kinase</fullName>
        <ecNumber evidence="3">2.7.13.3</ecNumber>
    </recommendedName>
</protein>
<evidence type="ECO:0000259" key="15">
    <source>
        <dbReference type="PROSITE" id="PS50110"/>
    </source>
</evidence>
<dbReference type="InterPro" id="IPR011006">
    <property type="entry name" value="CheY-like_superfamily"/>
</dbReference>
<dbReference type="PANTHER" id="PTHR45339:SF1">
    <property type="entry name" value="HYBRID SIGNAL TRANSDUCTION HISTIDINE KINASE J"/>
    <property type="match status" value="1"/>
</dbReference>
<dbReference type="Gene3D" id="3.30.450.20">
    <property type="entry name" value="PAS domain"/>
    <property type="match status" value="10"/>
</dbReference>
<comment type="caution">
    <text evidence="19">The sequence shown here is derived from an EMBL/GenBank/DDBJ whole genome shotgun (WGS) entry which is preliminary data.</text>
</comment>
<dbReference type="CDD" id="cd16922">
    <property type="entry name" value="HATPase_EvgS-ArcB-TorS-like"/>
    <property type="match status" value="1"/>
</dbReference>
<evidence type="ECO:0000256" key="12">
    <source>
        <dbReference type="PROSITE-ProRule" id="PRU00110"/>
    </source>
</evidence>
<dbReference type="Gene3D" id="1.10.287.130">
    <property type="match status" value="1"/>
</dbReference>
<keyword evidence="4" id="KW-1003">Cell membrane</keyword>
<dbReference type="InterPro" id="IPR003661">
    <property type="entry name" value="HisK_dim/P_dom"/>
</dbReference>
<feature type="domain" description="PAC" evidence="17">
    <location>
        <begin position="1079"/>
        <end position="1135"/>
    </location>
</feature>
<dbReference type="InterPro" id="IPR004358">
    <property type="entry name" value="Sig_transdc_His_kin-like_C"/>
</dbReference>
<keyword evidence="6" id="KW-0812">Transmembrane</keyword>
<feature type="domain" description="PAS" evidence="16">
    <location>
        <begin position="879"/>
        <end position="949"/>
    </location>
</feature>
<dbReference type="Gene3D" id="3.30.565.10">
    <property type="entry name" value="Histidine kinase-like ATPase, C-terminal domain"/>
    <property type="match status" value="1"/>
</dbReference>
<dbReference type="Gene3D" id="3.40.50.2300">
    <property type="match status" value="1"/>
</dbReference>
<dbReference type="InterPro" id="IPR000700">
    <property type="entry name" value="PAS-assoc_C"/>
</dbReference>
<dbReference type="CDD" id="cd00082">
    <property type="entry name" value="HisKA"/>
    <property type="match status" value="1"/>
</dbReference>
<dbReference type="SUPFAM" id="SSF47384">
    <property type="entry name" value="Homodimeric domain of signal transducing histidine kinase"/>
    <property type="match status" value="1"/>
</dbReference>
<keyword evidence="10" id="KW-0902">Two-component regulatory system</keyword>
<comment type="catalytic activity">
    <reaction evidence="1">
        <text>ATP + protein L-histidine = ADP + protein N-phospho-L-histidine.</text>
        <dbReference type="EC" id="2.7.13.3"/>
    </reaction>
</comment>
<reference evidence="19 20" key="1">
    <citation type="submission" date="2007-01" db="EMBL/GenBank/DDBJ databases">
        <authorList>
            <person name="Haygood M."/>
            <person name="Podell S."/>
            <person name="Anderson C."/>
            <person name="Hopkinson B."/>
            <person name="Roe K."/>
            <person name="Barbeau K."/>
            <person name="Gaasterland T."/>
            <person name="Ferriera S."/>
            <person name="Johnson J."/>
            <person name="Kravitz S."/>
            <person name="Beeson K."/>
            <person name="Sutton G."/>
            <person name="Rogers Y.-H."/>
            <person name="Friedman R."/>
            <person name="Frazier M."/>
            <person name="Venter J.C."/>
        </authorList>
    </citation>
    <scope>NUCLEOTIDE SEQUENCE [LARGE SCALE GENOMIC DNA]</scope>
    <source>
        <strain evidence="19 20">ATCC 23134</strain>
    </source>
</reference>
<feature type="domain" description="PAS" evidence="16">
    <location>
        <begin position="252"/>
        <end position="322"/>
    </location>
</feature>
<dbReference type="NCBIfam" id="TIGR00229">
    <property type="entry name" value="sensory_box"/>
    <property type="match status" value="6"/>
</dbReference>
<feature type="domain" description="PAC" evidence="17">
    <location>
        <begin position="198"/>
        <end position="251"/>
    </location>
</feature>
<evidence type="ECO:0000256" key="3">
    <source>
        <dbReference type="ARBA" id="ARBA00012438"/>
    </source>
</evidence>
<feature type="domain" description="PAS" evidence="16">
    <location>
        <begin position="504"/>
        <end position="574"/>
    </location>
</feature>
<dbReference type="EC" id="2.7.13.3" evidence="3"/>
<proteinExistence type="predicted"/>
<evidence type="ECO:0000256" key="6">
    <source>
        <dbReference type="ARBA" id="ARBA00022692"/>
    </source>
</evidence>
<feature type="domain" description="HPt" evidence="18">
    <location>
        <begin position="1713"/>
        <end position="1808"/>
    </location>
</feature>
<dbReference type="PROSITE" id="PS50113">
    <property type="entry name" value="PAC"/>
    <property type="match status" value="6"/>
</dbReference>
<keyword evidence="20" id="KW-1185">Reference proteome</keyword>
<dbReference type="Gene3D" id="1.20.120.160">
    <property type="entry name" value="HPT domain"/>
    <property type="match status" value="1"/>
</dbReference>
<dbReference type="PANTHER" id="PTHR45339">
    <property type="entry name" value="HYBRID SIGNAL TRANSDUCTION HISTIDINE KINASE J"/>
    <property type="match status" value="1"/>
</dbReference>
<dbReference type="InterPro" id="IPR036641">
    <property type="entry name" value="HPT_dom_sf"/>
</dbReference>
<feature type="domain" description="PAS" evidence="16">
    <location>
        <begin position="1136"/>
        <end position="1210"/>
    </location>
</feature>
<dbReference type="Pfam" id="PF02518">
    <property type="entry name" value="HATPase_c"/>
    <property type="match status" value="1"/>
</dbReference>
<dbReference type="Pfam" id="PF08448">
    <property type="entry name" value="PAS_4"/>
    <property type="match status" value="3"/>
</dbReference>
<feature type="domain" description="PAS" evidence="16">
    <location>
        <begin position="630"/>
        <end position="700"/>
    </location>
</feature>
<keyword evidence="8" id="KW-0067">ATP-binding</keyword>
<dbReference type="SMART" id="SM00387">
    <property type="entry name" value="HATPase_c"/>
    <property type="match status" value="1"/>
</dbReference>
<evidence type="ECO:0000256" key="10">
    <source>
        <dbReference type="ARBA" id="ARBA00023012"/>
    </source>
</evidence>
<dbReference type="InterPro" id="IPR000014">
    <property type="entry name" value="PAS"/>
</dbReference>
<dbReference type="CDD" id="cd17546">
    <property type="entry name" value="REC_hyHK_CKI1_RcsC-like"/>
    <property type="match status" value="1"/>
</dbReference>
<evidence type="ECO:0000256" key="13">
    <source>
        <dbReference type="PROSITE-ProRule" id="PRU00169"/>
    </source>
</evidence>
<dbReference type="InterPro" id="IPR013655">
    <property type="entry name" value="PAS_fold_3"/>
</dbReference>
<dbReference type="GO" id="GO:0005524">
    <property type="term" value="F:ATP binding"/>
    <property type="evidence" value="ECO:0007669"/>
    <property type="project" value="UniProtKB-KW"/>
</dbReference>
<dbReference type="SMART" id="SM00091">
    <property type="entry name" value="PAS"/>
    <property type="match status" value="10"/>
</dbReference>
<dbReference type="InterPro" id="IPR003594">
    <property type="entry name" value="HATPase_dom"/>
</dbReference>
<feature type="domain" description="PAC" evidence="17">
    <location>
        <begin position="577"/>
        <end position="629"/>
    </location>
</feature>
<dbReference type="EMBL" id="AAWS01000067">
    <property type="protein sequence ID" value="EAY24536.1"/>
    <property type="molecule type" value="Genomic_DNA"/>
</dbReference>
<dbReference type="PROSITE" id="PS50112">
    <property type="entry name" value="PAS"/>
    <property type="match status" value="7"/>
</dbReference>
<dbReference type="Proteomes" id="UP000004095">
    <property type="component" value="Unassembled WGS sequence"/>
</dbReference>
<feature type="domain" description="PAC" evidence="17">
    <location>
        <begin position="325"/>
        <end position="378"/>
    </location>
</feature>
<evidence type="ECO:0000256" key="2">
    <source>
        <dbReference type="ARBA" id="ARBA00004651"/>
    </source>
</evidence>
<dbReference type="PROSITE" id="PS50109">
    <property type="entry name" value="HIS_KIN"/>
    <property type="match status" value="1"/>
</dbReference>
<sequence length="1808" mass="208509">MIVTDAQGTILFFNKGAENKLGYTCSEVVNKLNLTHFLLDFELLDLAENNLTQPSPTTLFAILENKVVQASPCIEQLTVSTKDEKLWKCQLILNKEAHGNYVVMLHDMTQIKARKDDLIIHHNFLKGVLQTTPDLIYVYDLREESLVYSNRIYDNKFALDQAPFLPLDQLKSVIHPDDLSQLIAYRQGLVSLKKGEIDFVEYRIKTKEGSYAWLLAKDVVFTQEASGEVTQVLGLARDITEIKEANQKLLQSEALYRAVINTQQEILCRFLPDTTLTFVNEAYCQFFNKTADDLINTPFLEMVPAENHASVKKRLKKIAQEKRPITQEYKVMVEDQTEDIWLRWTDYPIFDEKGQLVEFQSVGLEITDRKRVEIELQEQKQMLESILNTLPIHVFIKDENSRLLFVNQTMLDFLRKKPEQLIGKTDAEIFPSKVADKFFDDDELLKKGDLPDNWEEEIEVDNHRHFFRTGKCLIPLPMQNTHYLLGYSFEITPLKETQLQLHESEAKYRLIANNTNDLICLHTYEGFFSYISPSVEGLTGYKDGEMMHQKVIEWVYEEDQAYVISVWHKVLKSRALQILEYRFKHKNGELVWLETHLFPVYDDAGKLKHVQGNTRNITERKQSEFTLKQTRDYLIEVLDHIPDPVFVKNERYEFISVNEAYCELVGKPREQVLLKTDYDIFASEDAHTLREKDSQVFSTGNTAEYQRVITNLNGEKRHILVKIDIFRDDKNQKVLVGVIRDITQQKTAEERLANNERSLKAILTSFNDIVFEINQNLIFTNFWGDKDKLFFDDQDFLGKKVTKVMDDPMRSYFASSLRHVLDNKTSKIIEYPSVQNGVKSWYSCTINYLPETSERQAGVSVLVTDVTSHKTAQRRLRQSEEQLQDFLDNASILIQSVDLEGTVHYVNKYWCKKLGYSKAEALRTNLIDLVVPEEQEDYRALLQHLKTEGGAQQISTRLITKDGKTLMLEGSINIRKDGKPLLTRSFLQDVTERNQAERAILEQNRLFEAFLENSPIGIQIYDKQGFSLQMNDAQKRILGLDSQETPKFNILQDERSQEAGLDFFYKAAYGGESIFLPRLETELVIKEEEGKAIQKEVCLNLIIFPIKNDYNEVEGVVTFTQDVSEQFTIEQELNESRYFIKSIADAIPNDVYVYDLEQERYVYTNTQYFKHSGFTIKEVDRGGLERIWDMIHPNDLPEIKAIFEEVYKGGEDMYEMSYRLACNLNNKKGKTHQSLDPTQLHQEGQKYVWVYDRLVPFKINVEGRVTQILGVVQNITDSKNFEEELIQAKQDAEKALQAKEQFLSTMSHEIRTPMNAVIGITHLLLEEDHKPEQLENLKTLKFSAENLLALINDILDYNKIEAGKISFERVDFNLREFINNIKHAFNYQAAEKGIELEFYVERDVPNLLIGDPVRLNQILTNLLGNAIKFTDKGFVVVKVQLQETLPDKQNIPHQEVSLLFSVKDSGIGIAPDKQSTIFERFTQADSDTTRRFGGTGLGLSITKYLIEHQGGEIGLHSELGKGSEFYFFLNFQVSKLKHLNGIISENQSNASSNLGNVVLLLVEDRKINRMVASKFLRRWGVEVDFAYNGEEAVKKVQTRQYDIILMDLLMPKMDGFAAARKIRNLAHYQDTPIIALSASTLSQEREKAFAVQMNDFVSKPFNPNELYHKIIKYVNKSSANLLSDQNIQTPEEPAMDTESYYNLSNVDDICQDDQEMRLELIRTFVDELTPAINNFTQAALAYNPEPMKVVVHNLKSSSVLFGTEKLLGALTEVRELSLNNASQNKMIPLIDQINRMVQYIVAGLKKEI</sequence>
<dbReference type="eggNOG" id="COG2205">
    <property type="taxonomic scope" value="Bacteria"/>
</dbReference>
<evidence type="ECO:0000259" key="18">
    <source>
        <dbReference type="PROSITE" id="PS50894"/>
    </source>
</evidence>
<evidence type="ECO:0000259" key="16">
    <source>
        <dbReference type="PROSITE" id="PS50112"/>
    </source>
</evidence>
<feature type="domain" description="PAC" evidence="17">
    <location>
        <begin position="952"/>
        <end position="1002"/>
    </location>
</feature>
<accession>A1ZYN3</accession>
<evidence type="ECO:0000256" key="11">
    <source>
        <dbReference type="ARBA" id="ARBA00023136"/>
    </source>
</evidence>
<dbReference type="InterPro" id="IPR036890">
    <property type="entry name" value="HATPase_C_sf"/>
</dbReference>
<feature type="domain" description="Histidine kinase" evidence="14">
    <location>
        <begin position="1305"/>
        <end position="1533"/>
    </location>
</feature>
<evidence type="ECO:0000256" key="9">
    <source>
        <dbReference type="ARBA" id="ARBA00022989"/>
    </source>
</evidence>
<dbReference type="Pfam" id="PF13426">
    <property type="entry name" value="PAS_9"/>
    <property type="match status" value="3"/>
</dbReference>
<dbReference type="InterPro" id="IPR005467">
    <property type="entry name" value="His_kinase_dom"/>
</dbReference>
<feature type="domain" description="PAS" evidence="16">
    <location>
        <begin position="1"/>
        <end position="38"/>
    </location>
</feature>
<evidence type="ECO:0000256" key="4">
    <source>
        <dbReference type="ARBA" id="ARBA00022475"/>
    </source>
</evidence>
<gene>
    <name evidence="19" type="ORF">M23134_06278</name>
</gene>
<dbReference type="eggNOG" id="COG5002">
    <property type="taxonomic scope" value="Bacteria"/>
</dbReference>
<dbReference type="InterPro" id="IPR035965">
    <property type="entry name" value="PAS-like_dom_sf"/>
</dbReference>
<dbReference type="FunFam" id="3.30.565.10:FF:000010">
    <property type="entry name" value="Sensor histidine kinase RcsC"/>
    <property type="match status" value="1"/>
</dbReference>
<dbReference type="InterPro" id="IPR001789">
    <property type="entry name" value="Sig_transdc_resp-reg_receiver"/>
</dbReference>
<evidence type="ECO:0000256" key="8">
    <source>
        <dbReference type="ARBA" id="ARBA00022840"/>
    </source>
</evidence>
<evidence type="ECO:0000313" key="19">
    <source>
        <dbReference type="EMBL" id="EAY24536.1"/>
    </source>
</evidence>
<dbReference type="Pfam" id="PF00512">
    <property type="entry name" value="HisKA"/>
    <property type="match status" value="1"/>
</dbReference>
<name>A1ZYN3_MICM2</name>
<keyword evidence="11" id="KW-0472">Membrane</keyword>
<dbReference type="SUPFAM" id="SSF55785">
    <property type="entry name" value="PYP-like sensor domain (PAS domain)"/>
    <property type="match status" value="10"/>
</dbReference>
<dbReference type="InterPro" id="IPR013656">
    <property type="entry name" value="PAS_4"/>
</dbReference>
<dbReference type="InterPro" id="IPR008207">
    <property type="entry name" value="Sig_transdc_His_kin_Hpt_dom"/>
</dbReference>
<keyword evidence="7" id="KW-0547">Nucleotide-binding</keyword>
<feature type="domain" description="PAC" evidence="17">
    <location>
        <begin position="703"/>
        <end position="754"/>
    </location>
</feature>
<keyword evidence="9" id="KW-1133">Transmembrane helix</keyword>
<feature type="domain" description="Response regulatory" evidence="15">
    <location>
        <begin position="1558"/>
        <end position="1674"/>
    </location>
</feature>